<dbReference type="Pfam" id="PF08220">
    <property type="entry name" value="HTH_DeoR"/>
    <property type="match status" value="1"/>
</dbReference>
<evidence type="ECO:0000313" key="6">
    <source>
        <dbReference type="Proteomes" id="UP000070371"/>
    </source>
</evidence>
<dbReference type="PANTHER" id="PTHR30363:SF44">
    <property type="entry name" value="AGA OPERON TRANSCRIPTIONAL REPRESSOR-RELATED"/>
    <property type="match status" value="1"/>
</dbReference>
<dbReference type="InterPro" id="IPR018356">
    <property type="entry name" value="Tscrpt_reg_HTH_DeoR_CS"/>
</dbReference>
<dbReference type="PANTHER" id="PTHR30363">
    <property type="entry name" value="HTH-TYPE TRANSCRIPTIONAL REGULATOR SRLR-RELATED"/>
    <property type="match status" value="1"/>
</dbReference>
<dbReference type="SMART" id="SM01134">
    <property type="entry name" value="DeoRC"/>
    <property type="match status" value="1"/>
</dbReference>
<dbReference type="Gene3D" id="1.10.10.10">
    <property type="entry name" value="Winged helix-like DNA-binding domain superfamily/Winged helix DNA-binding domain"/>
    <property type="match status" value="1"/>
</dbReference>
<dbReference type="InterPro" id="IPR036388">
    <property type="entry name" value="WH-like_DNA-bd_sf"/>
</dbReference>
<organism evidence="5 6">
    <name type="scientific">Falsihalocynthiibacter arcticus</name>
    <dbReference type="NCBI Taxonomy" id="1579316"/>
    <lineage>
        <taxon>Bacteria</taxon>
        <taxon>Pseudomonadati</taxon>
        <taxon>Pseudomonadota</taxon>
        <taxon>Alphaproteobacteria</taxon>
        <taxon>Rhodobacterales</taxon>
        <taxon>Roseobacteraceae</taxon>
        <taxon>Falsihalocynthiibacter</taxon>
    </lineage>
</organism>
<dbReference type="SMART" id="SM00420">
    <property type="entry name" value="HTH_DEOR"/>
    <property type="match status" value="1"/>
</dbReference>
<dbReference type="PROSITE" id="PS51000">
    <property type="entry name" value="HTH_DEOR_2"/>
    <property type="match status" value="1"/>
</dbReference>
<dbReference type="RefSeq" id="WP_039002645.1">
    <property type="nucleotide sequence ID" value="NZ_CP014327.1"/>
</dbReference>
<dbReference type="KEGG" id="hat:RC74_13385"/>
<feature type="domain" description="HTH deoR-type" evidence="4">
    <location>
        <begin position="3"/>
        <end position="58"/>
    </location>
</feature>
<gene>
    <name evidence="5" type="ORF">RC74_13385</name>
</gene>
<dbReference type="SUPFAM" id="SSF100950">
    <property type="entry name" value="NagB/RpiA/CoA transferase-like"/>
    <property type="match status" value="1"/>
</dbReference>
<evidence type="ECO:0000256" key="1">
    <source>
        <dbReference type="ARBA" id="ARBA00023015"/>
    </source>
</evidence>
<keyword evidence="3" id="KW-0804">Transcription</keyword>
<keyword evidence="1" id="KW-0805">Transcription regulation</keyword>
<dbReference type="GO" id="GO:0003677">
    <property type="term" value="F:DNA binding"/>
    <property type="evidence" value="ECO:0007669"/>
    <property type="project" value="UniProtKB-KW"/>
</dbReference>
<dbReference type="GO" id="GO:0003700">
    <property type="term" value="F:DNA-binding transcription factor activity"/>
    <property type="evidence" value="ECO:0007669"/>
    <property type="project" value="InterPro"/>
</dbReference>
<dbReference type="SUPFAM" id="SSF46785">
    <property type="entry name" value="Winged helix' DNA-binding domain"/>
    <property type="match status" value="1"/>
</dbReference>
<evidence type="ECO:0000256" key="3">
    <source>
        <dbReference type="ARBA" id="ARBA00023163"/>
    </source>
</evidence>
<dbReference type="InterPro" id="IPR037171">
    <property type="entry name" value="NagB/RpiA_transferase-like"/>
</dbReference>
<dbReference type="InterPro" id="IPR014036">
    <property type="entry name" value="DeoR-like_C"/>
</dbReference>
<keyword evidence="2" id="KW-0238">DNA-binding</keyword>
<dbReference type="Pfam" id="PF00455">
    <property type="entry name" value="DeoRC"/>
    <property type="match status" value="1"/>
</dbReference>
<name>A0A126V2M8_9RHOB</name>
<evidence type="ECO:0000256" key="2">
    <source>
        <dbReference type="ARBA" id="ARBA00023125"/>
    </source>
</evidence>
<dbReference type="EMBL" id="CP014327">
    <property type="protein sequence ID" value="AML52136.1"/>
    <property type="molecule type" value="Genomic_DNA"/>
</dbReference>
<protein>
    <recommendedName>
        <fullName evidence="4">HTH deoR-type domain-containing protein</fullName>
    </recommendedName>
</protein>
<dbReference type="InterPro" id="IPR001034">
    <property type="entry name" value="DeoR_HTH"/>
</dbReference>
<evidence type="ECO:0000259" key="4">
    <source>
        <dbReference type="PROSITE" id="PS51000"/>
    </source>
</evidence>
<dbReference type="InterPro" id="IPR050313">
    <property type="entry name" value="Carb_Metab_HTH_regulators"/>
</dbReference>
<dbReference type="Proteomes" id="UP000070371">
    <property type="component" value="Chromosome"/>
</dbReference>
<dbReference type="STRING" id="1579316.RC74_13385"/>
<evidence type="ECO:0000313" key="5">
    <source>
        <dbReference type="EMBL" id="AML52136.1"/>
    </source>
</evidence>
<dbReference type="PROSITE" id="PS00894">
    <property type="entry name" value="HTH_DEOR_1"/>
    <property type="match status" value="1"/>
</dbReference>
<sequence length="251" mass="27410">MLPSERHAIILREVKTQPAVSIRMLTEKLGVTRETVRKDIEQLAGENKLSKVRGGATQILTREPEVSTRLATNPIGKAKIAKHILGKIPNGASIIVDNGSTTFAVARLLREFRTDLIVHTNDLRIAELLGPVSREITVLGGRLDVAENATFGLDAMEQLARYRAEFALISTGGLVARALFTDFSRDAADLRHLMLQQAEQPFILADSSKFDVVGHVVMRPLPARTVVVVDTEPPVEITAAMSDQGIVFETA</sequence>
<dbReference type="AlphaFoldDB" id="A0A126V2M8"/>
<keyword evidence="6" id="KW-1185">Reference proteome</keyword>
<accession>A0A126V2M8</accession>
<proteinExistence type="predicted"/>
<dbReference type="InterPro" id="IPR036390">
    <property type="entry name" value="WH_DNA-bd_sf"/>
</dbReference>
<reference evidence="5 6" key="1">
    <citation type="submission" date="2016-02" db="EMBL/GenBank/DDBJ databases">
        <title>Complete genome sequence of Halocynthiibacter arcticus PAMC 20958t from arctic marine sediment.</title>
        <authorList>
            <person name="Lee Y.M."/>
            <person name="Baek K."/>
            <person name="Lee H.K."/>
            <person name="Shin S.C."/>
        </authorList>
    </citation>
    <scope>NUCLEOTIDE SEQUENCE [LARGE SCALE GENOMIC DNA]</scope>
    <source>
        <strain evidence="5">PAMC 20958</strain>
    </source>
</reference>